<proteinExistence type="predicted"/>
<name>A0ABS1JC71_9BACL</name>
<keyword evidence="2" id="KW-1185">Reference proteome</keyword>
<evidence type="ECO:0000313" key="2">
    <source>
        <dbReference type="Proteomes" id="UP000602284"/>
    </source>
</evidence>
<comment type="caution">
    <text evidence="1">The sequence shown here is derived from an EMBL/GenBank/DDBJ whole genome shotgun (WGS) entry which is preliminary data.</text>
</comment>
<sequence>MLNFDADHLRQISLKHAMTLRLDDAHYLLRAANEIDRLQAENRRLIASRTAKNITSSQLIELLQETLFDDSEIGVSEEYTGTGVGVALWVADPLVAKAILDAADVGEDGEPNV</sequence>
<evidence type="ECO:0000313" key="1">
    <source>
        <dbReference type="EMBL" id="MBL0387871.1"/>
    </source>
</evidence>
<gene>
    <name evidence="1" type="ORF">JJB07_14615</name>
</gene>
<protein>
    <submittedName>
        <fullName evidence="1">Uncharacterized protein</fullName>
    </submittedName>
</protein>
<dbReference type="RefSeq" id="WP_201636296.1">
    <property type="nucleotide sequence ID" value="NZ_JAEQNB010000004.1"/>
</dbReference>
<dbReference type="Proteomes" id="UP000602284">
    <property type="component" value="Unassembled WGS sequence"/>
</dbReference>
<organism evidence="1 2">
    <name type="scientific">Tumebacillus amylolyticus</name>
    <dbReference type="NCBI Taxonomy" id="2801339"/>
    <lineage>
        <taxon>Bacteria</taxon>
        <taxon>Bacillati</taxon>
        <taxon>Bacillota</taxon>
        <taxon>Bacilli</taxon>
        <taxon>Bacillales</taxon>
        <taxon>Alicyclobacillaceae</taxon>
        <taxon>Tumebacillus</taxon>
    </lineage>
</organism>
<accession>A0ABS1JC71</accession>
<reference evidence="1 2" key="1">
    <citation type="submission" date="2021-01" db="EMBL/GenBank/DDBJ databases">
        <title>Tumebacillus sp. strain ITR2 16S ribosomal RNA gene Genome sequencing and assembly.</title>
        <authorList>
            <person name="Kang M."/>
        </authorList>
    </citation>
    <scope>NUCLEOTIDE SEQUENCE [LARGE SCALE GENOMIC DNA]</scope>
    <source>
        <strain evidence="1 2">ITR2</strain>
    </source>
</reference>
<dbReference type="EMBL" id="JAEQNB010000004">
    <property type="protein sequence ID" value="MBL0387871.1"/>
    <property type="molecule type" value="Genomic_DNA"/>
</dbReference>